<reference evidence="1 2" key="1">
    <citation type="journal article" date="2016" name="Int. J. Syst. Evol. Microbiol.">
        <title>Tessaracoccus flavus sp. nov., isolated from the drainage system of a lindane-producing factory.</title>
        <authorList>
            <person name="Kumari R."/>
            <person name="Singh P."/>
            <person name="Schumann P."/>
            <person name="Lal R."/>
        </authorList>
    </citation>
    <scope>NUCLEOTIDE SEQUENCE [LARGE SCALE GENOMIC DNA]</scope>
    <source>
        <strain evidence="1 2">RP1T</strain>
    </source>
</reference>
<proteinExistence type="predicted"/>
<keyword evidence="2" id="KW-1185">Reference proteome</keyword>
<sequence>MKLAPRLAALAAAAAIAFTGLTTQSARAADADVYTTPGGHLVNGRLWKTDCEMYSSNVVRCRTEIYAKTVVRQGGSYTTAYRWAFNNLTYLPSHRSQWADNPLAKTGTFTSQGRQWRTECDTPATGSGACRSYIKTTFVAYEGGKYVTKNEFVFNNLVRFAQGSIAPVTTIPAHVIDQSRLDFNGLGPVKIGTKFSDLGLLGYADYVTSDVCEPRWRVSNFLKTRGIDPSDGDRNSSVWYVSLTKPGAKTVAGAEVGMTVGQIKALYGSSFTVVPKTNYGETQYFGSVRDGGRELLFRAAGAGGSYAPDRALVNSDVIVEIRAWNFADDVSYDSC</sequence>
<dbReference type="OrthoDB" id="3722468at2"/>
<dbReference type="EMBL" id="CP019605">
    <property type="protein sequence ID" value="AQP45246.1"/>
    <property type="molecule type" value="Genomic_DNA"/>
</dbReference>
<dbReference type="AlphaFoldDB" id="A0A1Q2CGK7"/>
<dbReference type="KEGG" id="tfl:RPIT_10935"/>
<evidence type="ECO:0000313" key="1">
    <source>
        <dbReference type="EMBL" id="AQP45246.1"/>
    </source>
</evidence>
<gene>
    <name evidence="1" type="ORF">RPIT_10935</name>
</gene>
<protein>
    <submittedName>
        <fullName evidence="1">Uncharacterized protein</fullName>
    </submittedName>
</protein>
<name>A0A1Q2CGK7_9ACTN</name>
<dbReference type="Proteomes" id="UP000188324">
    <property type="component" value="Chromosome"/>
</dbReference>
<organism evidence="1 2">
    <name type="scientific">Tessaracoccus flavus</name>
    <dbReference type="NCBI Taxonomy" id="1610493"/>
    <lineage>
        <taxon>Bacteria</taxon>
        <taxon>Bacillati</taxon>
        <taxon>Actinomycetota</taxon>
        <taxon>Actinomycetes</taxon>
        <taxon>Propionibacteriales</taxon>
        <taxon>Propionibacteriaceae</taxon>
        <taxon>Tessaracoccus</taxon>
    </lineage>
</organism>
<dbReference type="STRING" id="1610493.RPIT_10935"/>
<dbReference type="RefSeq" id="WP_077343123.1">
    <property type="nucleotide sequence ID" value="NZ_CP019605.1"/>
</dbReference>
<evidence type="ECO:0000313" key="2">
    <source>
        <dbReference type="Proteomes" id="UP000188324"/>
    </source>
</evidence>
<accession>A0A1Q2CGK7</accession>